<feature type="transmembrane region" description="Helical" evidence="1">
    <location>
        <begin position="74"/>
        <end position="93"/>
    </location>
</feature>
<dbReference type="RefSeq" id="WP_162346085.1">
    <property type="nucleotide sequence ID" value="NZ_JAAEAA010000009.1"/>
</dbReference>
<dbReference type="EMBL" id="JAAEAA010000009">
    <property type="protein sequence ID" value="NDK56028.1"/>
    <property type="molecule type" value="Genomic_DNA"/>
</dbReference>
<proteinExistence type="predicted"/>
<name>A0A6B2H1M6_9BACT</name>
<keyword evidence="1" id="KW-1133">Transmembrane helix</keyword>
<protein>
    <submittedName>
        <fullName evidence="2">Uncharacterized protein</fullName>
    </submittedName>
</protein>
<organism evidence="2 3">
    <name type="scientific">Pontibacter fetidus</name>
    <dbReference type="NCBI Taxonomy" id="2700082"/>
    <lineage>
        <taxon>Bacteria</taxon>
        <taxon>Pseudomonadati</taxon>
        <taxon>Bacteroidota</taxon>
        <taxon>Cytophagia</taxon>
        <taxon>Cytophagales</taxon>
        <taxon>Hymenobacteraceae</taxon>
        <taxon>Pontibacter</taxon>
    </lineage>
</organism>
<dbReference type="AlphaFoldDB" id="A0A6B2H1M6"/>
<feature type="transmembrane region" description="Helical" evidence="1">
    <location>
        <begin position="44"/>
        <end position="68"/>
    </location>
</feature>
<dbReference type="Proteomes" id="UP000478546">
    <property type="component" value="Unassembled WGS sequence"/>
</dbReference>
<evidence type="ECO:0000313" key="2">
    <source>
        <dbReference type="EMBL" id="NDK56028.1"/>
    </source>
</evidence>
<keyword evidence="1" id="KW-0472">Membrane</keyword>
<feature type="transmembrane region" description="Helical" evidence="1">
    <location>
        <begin position="6"/>
        <end position="32"/>
    </location>
</feature>
<sequence length="160" mass="18060">MKNENLAIPLILTAFLLVSSFVPIIQILLIYLNSALVYPITIIAGTDIMAVHYVTDGLLAIVTLFSFYYSKKTIWKIFSSIGFTLFMLPMLVYSTEGAFDEKKPILSELHVVRNNNRYTIDIGGGIENEERMSTHNTAQALISSTPHQSLYEHVGRNNFR</sequence>
<evidence type="ECO:0000256" key="1">
    <source>
        <dbReference type="SAM" id="Phobius"/>
    </source>
</evidence>
<comment type="caution">
    <text evidence="2">The sequence shown here is derived from an EMBL/GenBank/DDBJ whole genome shotgun (WGS) entry which is preliminary data.</text>
</comment>
<accession>A0A6B2H1M6</accession>
<evidence type="ECO:0000313" key="3">
    <source>
        <dbReference type="Proteomes" id="UP000478546"/>
    </source>
</evidence>
<reference evidence="2 3" key="1">
    <citation type="submission" date="2020-01" db="EMBL/GenBank/DDBJ databases">
        <authorList>
            <person name="Kim M.K."/>
        </authorList>
    </citation>
    <scope>NUCLEOTIDE SEQUENCE [LARGE SCALE GENOMIC DNA]</scope>
    <source>
        <strain evidence="2 3">BT213</strain>
    </source>
</reference>
<keyword evidence="1" id="KW-0812">Transmembrane</keyword>
<gene>
    <name evidence="2" type="ORF">GWO68_08875</name>
</gene>
<keyword evidence="3" id="KW-1185">Reference proteome</keyword>